<dbReference type="Proteomes" id="UP000828171">
    <property type="component" value="Segment"/>
</dbReference>
<organism evidence="1 2">
    <name type="scientific">Klebsiella phage vB_KpnS-VAC2</name>
    <dbReference type="NCBI Taxonomy" id="2864369"/>
    <lineage>
        <taxon>Viruses</taxon>
        <taxon>Duplodnaviria</taxon>
        <taxon>Heunggongvirae</taxon>
        <taxon>Uroviricota</taxon>
        <taxon>Caudoviricetes</taxon>
        <taxon>Drexlerviridae</taxon>
        <taxon>Webervirus</taxon>
        <taxon>Webervirus VAC2</taxon>
    </lineage>
</organism>
<evidence type="ECO:0000313" key="2">
    <source>
        <dbReference type="Proteomes" id="UP000828171"/>
    </source>
</evidence>
<proteinExistence type="predicted"/>
<dbReference type="EMBL" id="MZ428221">
    <property type="protein sequence ID" value="QZE50459.1"/>
    <property type="molecule type" value="Genomic_DNA"/>
</dbReference>
<keyword evidence="2" id="KW-1185">Reference proteome</keyword>
<reference evidence="1" key="1">
    <citation type="submission" date="2021-06" db="EMBL/GenBank/DDBJ databases">
        <title>PemIK (PemK/PemI) type II TA system from Klebsiella pneumoniae clinical strains inhibits lytic phage.</title>
        <authorList>
            <person name="Bleriot I.I."/>
            <person name="Blasco L.L."/>
            <person name="Pacios O.O."/>
            <person name="Fernandez-Garcia L.L."/>
            <person name="Ambroa A.A."/>
            <person name="Lopez M.M."/>
            <person name="Gonzalez-Bardanca M.M."/>
            <person name="Fernandez Cuenca F.F."/>
            <person name="Oteo J.J."/>
            <person name="Pascual A.A."/>
            <person name="Martinez-Martinez L.L."/>
            <person name="Domingo-Calap P.P."/>
            <person name="Wood T.K.T.K."/>
            <person name="Tomas M.M."/>
        </authorList>
    </citation>
    <scope>NUCLEOTIDE SEQUENCE</scope>
</reference>
<name>A0AAE7XIY2_9CAUD</name>
<protein>
    <submittedName>
        <fullName evidence="1">Uncharacterized protein</fullName>
    </submittedName>
</protein>
<sequence length="164" mass="18993">MRIVQSRKSSVNSRSKGYPLMNTIRLKCIAVAPFVHIACKPGDIITATRDSPFSDWCFDGYCMDKDLVIRGVNAEFATFKKFKPKTDRKLVARAMRIIARQYGWTDASVRRRGNYKTVKEWARDWADYYVDDNGELLHDITEYMEDCSRGDAIREFMEAEIDAL</sequence>
<evidence type="ECO:0000313" key="1">
    <source>
        <dbReference type="EMBL" id="QZE50459.1"/>
    </source>
</evidence>
<accession>A0AAE7XIY2</accession>